<dbReference type="InterPro" id="IPR025979">
    <property type="entry name" value="ChrR-like_cupin_dom"/>
</dbReference>
<dbReference type="InterPro" id="IPR014710">
    <property type="entry name" value="RmlC-like_jellyroll"/>
</dbReference>
<protein>
    <submittedName>
        <fullName evidence="2">ChrR Cupin-like domain-containing protein</fullName>
    </submittedName>
</protein>
<evidence type="ECO:0000313" key="3">
    <source>
        <dbReference type="Proteomes" id="UP000199297"/>
    </source>
</evidence>
<dbReference type="SUPFAM" id="SSF51182">
    <property type="entry name" value="RmlC-like cupins"/>
    <property type="match status" value="2"/>
</dbReference>
<feature type="domain" description="ChrR-like cupin" evidence="1">
    <location>
        <begin position="8"/>
        <end position="103"/>
    </location>
</feature>
<organism evidence="2 3">
    <name type="scientific">Colwellia chukchiensis</name>
    <dbReference type="NCBI Taxonomy" id="641665"/>
    <lineage>
        <taxon>Bacteria</taxon>
        <taxon>Pseudomonadati</taxon>
        <taxon>Pseudomonadota</taxon>
        <taxon>Gammaproteobacteria</taxon>
        <taxon>Alteromonadales</taxon>
        <taxon>Colwelliaceae</taxon>
        <taxon>Colwellia</taxon>
    </lineage>
</organism>
<accession>A0A1H7K5G5</accession>
<proteinExistence type="predicted"/>
<keyword evidence="3" id="KW-1185">Reference proteome</keyword>
<evidence type="ECO:0000313" key="2">
    <source>
        <dbReference type="EMBL" id="SEK81177.1"/>
    </source>
</evidence>
<dbReference type="Pfam" id="PF12973">
    <property type="entry name" value="Cupin_7"/>
    <property type="match status" value="2"/>
</dbReference>
<dbReference type="RefSeq" id="WP_085284315.1">
    <property type="nucleotide sequence ID" value="NZ_FOBI01000003.1"/>
</dbReference>
<dbReference type="AlphaFoldDB" id="A0A1H7K5G5"/>
<name>A0A1H7K5G5_9GAMM</name>
<sequence>MARAHVEFIQSQVLDWQPWPYQQGVVYKQLSVDAETQATTGIFKYSAGWLEQEAYWLDSEEEFFVLKGEITINGVRYGEGYYGYFPANYLRKTLKANKDTVIIRFIDQSPKAIKYQCGDLVPEVTKAAIEGINTFDMHWDKGELDKKLAHLDFGRKILRIDDTTKAKTFLYMVSPQTYPPNWCGPREHHPTVEESFCVTGTLAGNHGVMRTGAYFWRPPGIPHGPYGSRTGCVLLIRFVGGEHINHWSDENYPFIFDAKYAPVLPDNMLLAGKKEWLPEPF</sequence>
<dbReference type="InterPro" id="IPR011051">
    <property type="entry name" value="RmlC_Cupin_sf"/>
</dbReference>
<reference evidence="3" key="1">
    <citation type="submission" date="2016-10" db="EMBL/GenBank/DDBJ databases">
        <authorList>
            <person name="Varghese N."/>
            <person name="Submissions S."/>
        </authorList>
    </citation>
    <scope>NUCLEOTIDE SEQUENCE [LARGE SCALE GENOMIC DNA]</scope>
    <source>
        <strain evidence="3">CGMCC 1.9127</strain>
    </source>
</reference>
<dbReference type="Gene3D" id="2.60.120.10">
    <property type="entry name" value="Jelly Rolls"/>
    <property type="match status" value="1"/>
</dbReference>
<dbReference type="EMBL" id="FOBI01000003">
    <property type="protein sequence ID" value="SEK81177.1"/>
    <property type="molecule type" value="Genomic_DNA"/>
</dbReference>
<evidence type="ECO:0000259" key="1">
    <source>
        <dbReference type="Pfam" id="PF12973"/>
    </source>
</evidence>
<feature type="domain" description="ChrR-like cupin" evidence="1">
    <location>
        <begin position="155"/>
        <end position="236"/>
    </location>
</feature>
<gene>
    <name evidence="2" type="ORF">SAMN05216262_1033</name>
</gene>
<dbReference type="OrthoDB" id="9793147at2"/>
<dbReference type="Proteomes" id="UP000199297">
    <property type="component" value="Unassembled WGS sequence"/>
</dbReference>